<sequence>MLEAKNLTKRYGDFTALDSLNLKIEAGEIFCLLGANGAGKSTTINLFLNFIDPSSGNAFVNGFDVEKHPQKTKQWLSYIPENLQLYQDMTGLENLHFFCGLQGGNQKKDELAFLLSQSGLQEDFILKRVSSYSKGMRQKVGIALARAKGAKILLLDEPTSGLDPKASNEFSQLLLEMKEQKVAILMATHDLFRAKDTGTHIGIMKEGLLVDLMKSDQVSFQDLEKKYLKHMHT</sequence>
<dbReference type="CDD" id="cd03230">
    <property type="entry name" value="ABC_DR_subfamily_A"/>
    <property type="match status" value="1"/>
</dbReference>
<protein>
    <submittedName>
        <fullName evidence="5">ABC transporter ATP-binding protein</fullName>
    </submittedName>
</protein>
<dbReference type="InterPro" id="IPR027417">
    <property type="entry name" value="P-loop_NTPase"/>
</dbReference>
<keyword evidence="6" id="KW-1185">Reference proteome</keyword>
<dbReference type="PANTHER" id="PTHR42939">
    <property type="entry name" value="ABC TRANSPORTER ATP-BINDING PROTEIN ALBC-RELATED"/>
    <property type="match status" value="1"/>
</dbReference>
<evidence type="ECO:0000256" key="1">
    <source>
        <dbReference type="ARBA" id="ARBA00022448"/>
    </source>
</evidence>
<keyword evidence="1" id="KW-0813">Transport</keyword>
<dbReference type="SUPFAM" id="SSF52540">
    <property type="entry name" value="P-loop containing nucleoside triphosphate hydrolases"/>
    <property type="match status" value="1"/>
</dbReference>
<dbReference type="STRING" id="447689.BA195_05740"/>
<comment type="caution">
    <text evidence="5">The sequence shown here is derived from an EMBL/GenBank/DDBJ whole genome shotgun (WGS) entry which is preliminary data.</text>
</comment>
<evidence type="ECO:0000313" key="6">
    <source>
        <dbReference type="Proteomes" id="UP000093186"/>
    </source>
</evidence>
<evidence type="ECO:0000256" key="2">
    <source>
        <dbReference type="ARBA" id="ARBA00022741"/>
    </source>
</evidence>
<evidence type="ECO:0000259" key="4">
    <source>
        <dbReference type="PROSITE" id="PS50893"/>
    </source>
</evidence>
<dbReference type="GO" id="GO:0016887">
    <property type="term" value="F:ATP hydrolysis activity"/>
    <property type="evidence" value="ECO:0007669"/>
    <property type="project" value="InterPro"/>
</dbReference>
<accession>A0A1B9Y344</accession>
<dbReference type="InterPro" id="IPR051782">
    <property type="entry name" value="ABC_Transporter_VariousFunc"/>
</dbReference>
<dbReference type="Gene3D" id="3.40.50.300">
    <property type="entry name" value="P-loop containing nucleotide triphosphate hydrolases"/>
    <property type="match status" value="1"/>
</dbReference>
<proteinExistence type="predicted"/>
<dbReference type="PANTHER" id="PTHR42939:SF1">
    <property type="entry name" value="ABC TRANSPORTER ATP-BINDING PROTEIN ALBC-RELATED"/>
    <property type="match status" value="1"/>
</dbReference>
<dbReference type="RefSeq" id="WP_068703316.1">
    <property type="nucleotide sequence ID" value="NZ_JAUOSG010000007.1"/>
</dbReference>
<dbReference type="GO" id="GO:0005524">
    <property type="term" value="F:ATP binding"/>
    <property type="evidence" value="ECO:0007669"/>
    <property type="project" value="UniProtKB-KW"/>
</dbReference>
<dbReference type="OrthoDB" id="9801987at2"/>
<dbReference type="SMART" id="SM00382">
    <property type="entry name" value="AAA"/>
    <property type="match status" value="1"/>
</dbReference>
<dbReference type="InterPro" id="IPR003593">
    <property type="entry name" value="AAA+_ATPase"/>
</dbReference>
<name>A0A1B9Y344_9FLAO</name>
<reference evidence="5 6" key="1">
    <citation type="submission" date="2016-06" db="EMBL/GenBank/DDBJ databases">
        <title>Draft Genome Sequence of Tenacibaculum soleae UCD-KL19.</title>
        <authorList>
            <person name="Eisen J.A."/>
            <person name="Coil D.A."/>
            <person name="Lujan K.M."/>
        </authorList>
    </citation>
    <scope>NUCLEOTIDE SEQUENCE [LARGE SCALE GENOMIC DNA]</scope>
    <source>
        <strain evidence="5 6">UCD-KL19</strain>
    </source>
</reference>
<gene>
    <name evidence="5" type="ORF">BA195_05740</name>
</gene>
<evidence type="ECO:0000313" key="5">
    <source>
        <dbReference type="EMBL" id="OCK44186.1"/>
    </source>
</evidence>
<evidence type="ECO:0000256" key="3">
    <source>
        <dbReference type="ARBA" id="ARBA00022840"/>
    </source>
</evidence>
<feature type="domain" description="ABC transporter" evidence="4">
    <location>
        <begin position="2"/>
        <end position="231"/>
    </location>
</feature>
<dbReference type="AlphaFoldDB" id="A0A1B9Y344"/>
<dbReference type="PROSITE" id="PS50893">
    <property type="entry name" value="ABC_TRANSPORTER_2"/>
    <property type="match status" value="1"/>
</dbReference>
<dbReference type="Proteomes" id="UP000093186">
    <property type="component" value="Unassembled WGS sequence"/>
</dbReference>
<dbReference type="Pfam" id="PF00005">
    <property type="entry name" value="ABC_tran"/>
    <property type="match status" value="1"/>
</dbReference>
<organism evidence="5 6">
    <name type="scientific">Tenacibaculum soleae</name>
    <dbReference type="NCBI Taxonomy" id="447689"/>
    <lineage>
        <taxon>Bacteria</taxon>
        <taxon>Pseudomonadati</taxon>
        <taxon>Bacteroidota</taxon>
        <taxon>Flavobacteriia</taxon>
        <taxon>Flavobacteriales</taxon>
        <taxon>Flavobacteriaceae</taxon>
        <taxon>Tenacibaculum</taxon>
    </lineage>
</organism>
<dbReference type="InterPro" id="IPR003439">
    <property type="entry name" value="ABC_transporter-like_ATP-bd"/>
</dbReference>
<keyword evidence="2" id="KW-0547">Nucleotide-binding</keyword>
<keyword evidence="3 5" id="KW-0067">ATP-binding</keyword>
<dbReference type="EMBL" id="MAKX01000001">
    <property type="protein sequence ID" value="OCK44186.1"/>
    <property type="molecule type" value="Genomic_DNA"/>
</dbReference>